<evidence type="ECO:0000256" key="4">
    <source>
        <dbReference type="ARBA" id="ARBA00022692"/>
    </source>
</evidence>
<evidence type="ECO:0000256" key="3">
    <source>
        <dbReference type="ARBA" id="ARBA00022461"/>
    </source>
</evidence>
<sequence>MQCSDENVQFTVTDAGICCTFNARINATNSMVNATGVKNGLELVLNVEQYQYRTGPHNAVGLKLLLYRQDDVPLVQDFGDNIPVGKHTFVAITLMNIRKCSFLFVHFCVCQPLPI</sequence>
<dbReference type="Gene3D" id="2.60.470.10">
    <property type="entry name" value="Acid-sensing ion channels like domains"/>
    <property type="match status" value="1"/>
</dbReference>
<gene>
    <name evidence="12" type="ORF">NP493_182g00000</name>
</gene>
<dbReference type="Proteomes" id="UP001209878">
    <property type="component" value="Unassembled WGS sequence"/>
</dbReference>
<evidence type="ECO:0000256" key="10">
    <source>
        <dbReference type="ARBA" id="ARBA00023303"/>
    </source>
</evidence>
<dbReference type="EMBL" id="JAODUO010000184">
    <property type="protein sequence ID" value="KAK2186909.1"/>
    <property type="molecule type" value="Genomic_DNA"/>
</dbReference>
<keyword evidence="6" id="KW-0915">Sodium</keyword>
<evidence type="ECO:0000256" key="2">
    <source>
        <dbReference type="ARBA" id="ARBA00022448"/>
    </source>
</evidence>
<proteinExistence type="inferred from homology"/>
<comment type="subcellular location">
    <subcellularLocation>
        <location evidence="1">Membrane</location>
        <topology evidence="1">Multi-pass membrane protein</topology>
    </subcellularLocation>
</comment>
<comment type="caution">
    <text evidence="12">The sequence shown here is derived from an EMBL/GenBank/DDBJ whole genome shotgun (WGS) entry which is preliminary data.</text>
</comment>
<keyword evidence="4 11" id="KW-0812">Transmembrane</keyword>
<dbReference type="PANTHER" id="PTHR11690">
    <property type="entry name" value="AMILORIDE-SENSITIVE SODIUM CHANNEL-RELATED"/>
    <property type="match status" value="1"/>
</dbReference>
<evidence type="ECO:0000256" key="9">
    <source>
        <dbReference type="ARBA" id="ARBA00023201"/>
    </source>
</evidence>
<dbReference type="PANTHER" id="PTHR11690:SF300">
    <property type="entry name" value="PICKPOCKET PROTEIN 19"/>
    <property type="match status" value="1"/>
</dbReference>
<accession>A0AAD9P2L4</accession>
<reference evidence="12" key="1">
    <citation type="journal article" date="2023" name="Mol. Biol. Evol.">
        <title>Third-Generation Sequencing Reveals the Adaptive Role of the Epigenome in Three Deep-Sea Polychaetes.</title>
        <authorList>
            <person name="Perez M."/>
            <person name="Aroh O."/>
            <person name="Sun Y."/>
            <person name="Lan Y."/>
            <person name="Juniper S.K."/>
            <person name="Young C.R."/>
            <person name="Angers B."/>
            <person name="Qian P.Y."/>
        </authorList>
    </citation>
    <scope>NUCLEOTIDE SEQUENCE</scope>
    <source>
        <strain evidence="12">R07B-5</strain>
    </source>
</reference>
<keyword evidence="9 11" id="KW-0739">Sodium transport</keyword>
<evidence type="ECO:0000256" key="5">
    <source>
        <dbReference type="ARBA" id="ARBA00022989"/>
    </source>
</evidence>
<keyword evidence="3 11" id="KW-0894">Sodium channel</keyword>
<evidence type="ECO:0000313" key="13">
    <source>
        <dbReference type="Proteomes" id="UP001209878"/>
    </source>
</evidence>
<evidence type="ECO:0000256" key="8">
    <source>
        <dbReference type="ARBA" id="ARBA00023136"/>
    </source>
</evidence>
<organism evidence="12 13">
    <name type="scientific">Ridgeia piscesae</name>
    <name type="common">Tubeworm</name>
    <dbReference type="NCBI Taxonomy" id="27915"/>
    <lineage>
        <taxon>Eukaryota</taxon>
        <taxon>Metazoa</taxon>
        <taxon>Spiralia</taxon>
        <taxon>Lophotrochozoa</taxon>
        <taxon>Annelida</taxon>
        <taxon>Polychaeta</taxon>
        <taxon>Sedentaria</taxon>
        <taxon>Canalipalpata</taxon>
        <taxon>Sabellida</taxon>
        <taxon>Siboglinidae</taxon>
        <taxon>Ridgeia</taxon>
    </lineage>
</organism>
<keyword evidence="7 11" id="KW-0406">Ion transport</keyword>
<keyword evidence="10 11" id="KW-0407">Ion channel</keyword>
<evidence type="ECO:0000256" key="6">
    <source>
        <dbReference type="ARBA" id="ARBA00023053"/>
    </source>
</evidence>
<evidence type="ECO:0000256" key="11">
    <source>
        <dbReference type="RuleBase" id="RU000679"/>
    </source>
</evidence>
<protein>
    <submittedName>
        <fullName evidence="12">Uncharacterized protein</fullName>
    </submittedName>
</protein>
<evidence type="ECO:0000256" key="7">
    <source>
        <dbReference type="ARBA" id="ARBA00023065"/>
    </source>
</evidence>
<dbReference type="AlphaFoldDB" id="A0AAD9P2L4"/>
<dbReference type="PRINTS" id="PR01078">
    <property type="entry name" value="AMINACHANNEL"/>
</dbReference>
<keyword evidence="5" id="KW-1133">Transmembrane helix</keyword>
<keyword evidence="13" id="KW-1185">Reference proteome</keyword>
<evidence type="ECO:0000256" key="1">
    <source>
        <dbReference type="ARBA" id="ARBA00004141"/>
    </source>
</evidence>
<keyword evidence="2 11" id="KW-0813">Transport</keyword>
<dbReference type="InterPro" id="IPR001873">
    <property type="entry name" value="ENaC"/>
</dbReference>
<comment type="similarity">
    <text evidence="11">Belongs to the amiloride-sensitive sodium channel (TC 1.A.6) family.</text>
</comment>
<dbReference type="GO" id="GO:0015280">
    <property type="term" value="F:ligand-gated sodium channel activity"/>
    <property type="evidence" value="ECO:0007669"/>
    <property type="project" value="TreeGrafter"/>
</dbReference>
<dbReference type="Pfam" id="PF00858">
    <property type="entry name" value="ASC"/>
    <property type="match status" value="1"/>
</dbReference>
<keyword evidence="8" id="KW-0472">Membrane</keyword>
<dbReference type="GO" id="GO:0005886">
    <property type="term" value="C:plasma membrane"/>
    <property type="evidence" value="ECO:0007669"/>
    <property type="project" value="TreeGrafter"/>
</dbReference>
<name>A0AAD9P2L4_RIDPI</name>
<evidence type="ECO:0000313" key="12">
    <source>
        <dbReference type="EMBL" id="KAK2186909.1"/>
    </source>
</evidence>